<reference evidence="1 2" key="1">
    <citation type="submission" date="2020-08" db="EMBL/GenBank/DDBJ databases">
        <title>A Genomic Blueprint of the Chicken Gut Microbiome.</title>
        <authorList>
            <person name="Gilroy R."/>
            <person name="Ravi A."/>
            <person name="Getino M."/>
            <person name="Pursley I."/>
            <person name="Horton D.L."/>
            <person name="Alikhan N.-F."/>
            <person name="Baker D."/>
            <person name="Gharbi K."/>
            <person name="Hall N."/>
            <person name="Watson M."/>
            <person name="Adriaenssens E.M."/>
            <person name="Foster-Nyarko E."/>
            <person name="Jarju S."/>
            <person name="Secka A."/>
            <person name="Antonio M."/>
            <person name="Oren A."/>
            <person name="Chaudhuri R."/>
            <person name="La Ragione R.M."/>
            <person name="Hildebrand F."/>
            <person name="Pallen M.J."/>
        </authorList>
    </citation>
    <scope>NUCLEOTIDE SEQUENCE [LARGE SCALE GENOMIC DNA]</scope>
    <source>
        <strain evidence="1 2">Sa1YVA6</strain>
    </source>
</reference>
<gene>
    <name evidence="1" type="ORF">H9632_16605</name>
</gene>
<dbReference type="Pfam" id="PF20212">
    <property type="entry name" value="DUF6572"/>
    <property type="match status" value="1"/>
</dbReference>
<comment type="caution">
    <text evidence="1">The sequence shown here is derived from an EMBL/GenBank/DDBJ whole genome shotgun (WGS) entry which is preliminary data.</text>
</comment>
<protein>
    <submittedName>
        <fullName evidence="1">Branched-chain amino acid ABC transporter substrate-binding protein</fullName>
    </submittedName>
</protein>
<name>A0ABR8XS57_9BACL</name>
<organism evidence="1 2">
    <name type="scientific">Solibacillus merdavium</name>
    <dbReference type="NCBI Taxonomy" id="2762218"/>
    <lineage>
        <taxon>Bacteria</taxon>
        <taxon>Bacillati</taxon>
        <taxon>Bacillota</taxon>
        <taxon>Bacilli</taxon>
        <taxon>Bacillales</taxon>
        <taxon>Caryophanaceae</taxon>
        <taxon>Solibacillus</taxon>
    </lineage>
</organism>
<keyword evidence="2" id="KW-1185">Reference proteome</keyword>
<dbReference type="EMBL" id="JACSPW010000020">
    <property type="protein sequence ID" value="MBD8034689.1"/>
    <property type="molecule type" value="Genomic_DNA"/>
</dbReference>
<dbReference type="RefSeq" id="WP_191705178.1">
    <property type="nucleotide sequence ID" value="NZ_JACSPW010000020.1"/>
</dbReference>
<evidence type="ECO:0000313" key="2">
    <source>
        <dbReference type="Proteomes" id="UP000600565"/>
    </source>
</evidence>
<evidence type="ECO:0000313" key="1">
    <source>
        <dbReference type="EMBL" id="MBD8034689.1"/>
    </source>
</evidence>
<dbReference type="InterPro" id="IPR046702">
    <property type="entry name" value="DUF6572"/>
</dbReference>
<proteinExistence type="predicted"/>
<accession>A0ABR8XS57</accession>
<dbReference type="Proteomes" id="UP000600565">
    <property type="component" value="Unassembled WGS sequence"/>
</dbReference>
<sequence length="106" mass="12436">MSIIETNKIDAMGMSKDGQGLMLMLADHLDWNNEQEHLILLQEKINAYLAFIESNQYSETYPDTAFEYYVIEVSTKYKAPENCLKFFEVINTQLKEYRIQVILSEE</sequence>